<keyword evidence="3" id="KW-1185">Reference proteome</keyword>
<evidence type="ECO:0000259" key="1">
    <source>
        <dbReference type="PROSITE" id="PS50943"/>
    </source>
</evidence>
<gene>
    <name evidence="2" type="ORF">HQN59_00355</name>
</gene>
<dbReference type="AlphaFoldDB" id="A0A7Y6TUT6"/>
<sequence length="272" mass="29290">MIPSATAPVGTQLRQWRVRRQLSQLELALQADVSTRHLSYLETGRSMPSREMILRLANRLDVPLRERNRLLTSAGFAPMYGARSLDSPALAAARQVIERLLDAHEPYPALAVDREWNVVMQNRAVGLLLGGVAPELLQPPVNALRLSLHPDGLAPRIVNLGAWRAHVLARLAQQATASADPVLHALREELAAYPGPDEPLHAPGGEPPIVVPLVLDTSGGRLSFISTTTVFGTPVDVTLAELALETFFPADAETAAALRRAFDAAAQAGQDA</sequence>
<dbReference type="Gene3D" id="3.30.450.180">
    <property type="match status" value="1"/>
</dbReference>
<evidence type="ECO:0000313" key="3">
    <source>
        <dbReference type="Proteomes" id="UP000529637"/>
    </source>
</evidence>
<accession>A0A7Y6TUT6</accession>
<name>A0A7Y6TUT6_9BURK</name>
<dbReference type="SUPFAM" id="SSF47413">
    <property type="entry name" value="lambda repressor-like DNA-binding domains"/>
    <property type="match status" value="1"/>
</dbReference>
<protein>
    <submittedName>
        <fullName evidence="2">Helix-turn-helix transcriptional regulator</fullName>
    </submittedName>
</protein>
<feature type="domain" description="HTH cro/C1-type" evidence="1">
    <location>
        <begin position="13"/>
        <end position="67"/>
    </location>
</feature>
<dbReference type="InterPro" id="IPR010982">
    <property type="entry name" value="Lambda_DNA-bd_dom_sf"/>
</dbReference>
<proteinExistence type="predicted"/>
<dbReference type="PANTHER" id="PTHR35010">
    <property type="entry name" value="BLL4672 PROTEIN-RELATED"/>
    <property type="match status" value="1"/>
</dbReference>
<dbReference type="EMBL" id="JABWMJ010000001">
    <property type="protein sequence ID" value="NUZ04202.1"/>
    <property type="molecule type" value="Genomic_DNA"/>
</dbReference>
<organism evidence="2 3">
    <name type="scientific">Piscinibacter koreensis</name>
    <dbReference type="NCBI Taxonomy" id="2742824"/>
    <lineage>
        <taxon>Bacteria</taxon>
        <taxon>Pseudomonadati</taxon>
        <taxon>Pseudomonadota</taxon>
        <taxon>Betaproteobacteria</taxon>
        <taxon>Burkholderiales</taxon>
        <taxon>Sphaerotilaceae</taxon>
        <taxon>Piscinibacter</taxon>
    </lineage>
</organism>
<dbReference type="PROSITE" id="PS50943">
    <property type="entry name" value="HTH_CROC1"/>
    <property type="match status" value="1"/>
</dbReference>
<dbReference type="PANTHER" id="PTHR35010:SF4">
    <property type="entry name" value="BLL5781 PROTEIN"/>
    <property type="match status" value="1"/>
</dbReference>
<dbReference type="Pfam" id="PF17765">
    <property type="entry name" value="MLTR_LBD"/>
    <property type="match status" value="1"/>
</dbReference>
<dbReference type="RefSeq" id="WP_176064972.1">
    <property type="nucleotide sequence ID" value="NZ_JABWMJ010000001.1"/>
</dbReference>
<dbReference type="CDD" id="cd00093">
    <property type="entry name" value="HTH_XRE"/>
    <property type="match status" value="1"/>
</dbReference>
<reference evidence="2 3" key="1">
    <citation type="submission" date="2020-06" db="EMBL/GenBank/DDBJ databases">
        <title>Schlegella sp. ID0723 isolated from air conditioner.</title>
        <authorList>
            <person name="Kim D.Y."/>
            <person name="Kim D.-U."/>
        </authorList>
    </citation>
    <scope>NUCLEOTIDE SEQUENCE [LARGE SCALE GENOMIC DNA]</scope>
    <source>
        <strain evidence="2 3">ID0723</strain>
    </source>
</reference>
<dbReference type="Gene3D" id="1.10.260.40">
    <property type="entry name" value="lambda repressor-like DNA-binding domains"/>
    <property type="match status" value="1"/>
</dbReference>
<dbReference type="Pfam" id="PF01381">
    <property type="entry name" value="HTH_3"/>
    <property type="match status" value="1"/>
</dbReference>
<dbReference type="Proteomes" id="UP000529637">
    <property type="component" value="Unassembled WGS sequence"/>
</dbReference>
<comment type="caution">
    <text evidence="2">The sequence shown here is derived from an EMBL/GenBank/DDBJ whole genome shotgun (WGS) entry which is preliminary data.</text>
</comment>
<dbReference type="InterPro" id="IPR001387">
    <property type="entry name" value="Cro/C1-type_HTH"/>
</dbReference>
<dbReference type="InterPro" id="IPR041413">
    <property type="entry name" value="MLTR_LBD"/>
</dbReference>
<dbReference type="SMART" id="SM00530">
    <property type="entry name" value="HTH_XRE"/>
    <property type="match status" value="1"/>
</dbReference>
<evidence type="ECO:0000313" key="2">
    <source>
        <dbReference type="EMBL" id="NUZ04202.1"/>
    </source>
</evidence>
<dbReference type="GO" id="GO:0003677">
    <property type="term" value="F:DNA binding"/>
    <property type="evidence" value="ECO:0007669"/>
    <property type="project" value="InterPro"/>
</dbReference>